<comment type="caution">
    <text evidence="3">The sequence shown here is derived from an EMBL/GenBank/DDBJ whole genome shotgun (WGS) entry which is preliminary data.</text>
</comment>
<feature type="transmembrane region" description="Helical" evidence="1">
    <location>
        <begin position="66"/>
        <end position="91"/>
    </location>
</feature>
<dbReference type="GeneID" id="24853615"/>
<evidence type="ECO:0000256" key="1">
    <source>
        <dbReference type="SAM" id="Phobius"/>
    </source>
</evidence>
<keyword evidence="4" id="KW-1185">Reference proteome</keyword>
<dbReference type="RefSeq" id="WP_048175304.1">
    <property type="nucleotide sequence ID" value="NZ_QREL01000001.1"/>
</dbReference>
<protein>
    <submittedName>
        <fullName evidence="3">Nuclease-like protein</fullName>
    </submittedName>
</protein>
<keyword evidence="1" id="KW-1133">Transmembrane helix</keyword>
<feature type="transmembrane region" description="Helical" evidence="1">
    <location>
        <begin position="97"/>
        <end position="116"/>
    </location>
</feature>
<keyword evidence="1" id="KW-0812">Transmembrane</keyword>
<feature type="domain" description="NERD" evidence="2">
    <location>
        <begin position="128"/>
        <end position="239"/>
    </location>
</feature>
<organism evidence="3 4">
    <name type="scientific">Methanothermobacter defluvii</name>
    <dbReference type="NCBI Taxonomy" id="49339"/>
    <lineage>
        <taxon>Archaea</taxon>
        <taxon>Methanobacteriati</taxon>
        <taxon>Methanobacteriota</taxon>
        <taxon>Methanomada group</taxon>
        <taxon>Methanobacteria</taxon>
        <taxon>Methanobacteriales</taxon>
        <taxon>Methanobacteriaceae</taxon>
        <taxon>Methanothermobacter</taxon>
    </lineage>
</organism>
<reference evidence="3 4" key="1">
    <citation type="submission" date="2018-07" db="EMBL/GenBank/DDBJ databases">
        <title>Genomic Encyclopedia of Type Strains, Phase IV (KMG-IV): sequencing the most valuable type-strain genomes for metagenomic binning, comparative biology and taxonomic classification.</title>
        <authorList>
            <person name="Goeker M."/>
        </authorList>
    </citation>
    <scope>NUCLEOTIDE SEQUENCE [LARGE SCALE GENOMIC DNA]</scope>
    <source>
        <strain evidence="3 4">DSM 7466</strain>
    </source>
</reference>
<evidence type="ECO:0000259" key="2">
    <source>
        <dbReference type="PROSITE" id="PS50965"/>
    </source>
</evidence>
<dbReference type="Proteomes" id="UP000256864">
    <property type="component" value="Unassembled WGS sequence"/>
</dbReference>
<name>A0A371NFY5_9EURY</name>
<proteinExistence type="predicted"/>
<dbReference type="PROSITE" id="PS50965">
    <property type="entry name" value="NERD"/>
    <property type="match status" value="1"/>
</dbReference>
<dbReference type="Pfam" id="PF08378">
    <property type="entry name" value="NERD"/>
    <property type="match status" value="1"/>
</dbReference>
<evidence type="ECO:0000313" key="3">
    <source>
        <dbReference type="EMBL" id="REE28870.1"/>
    </source>
</evidence>
<accession>A0A371NFY5</accession>
<dbReference type="EMBL" id="QREL01000001">
    <property type="protein sequence ID" value="REE28870.1"/>
    <property type="molecule type" value="Genomic_DNA"/>
</dbReference>
<dbReference type="InterPro" id="IPR011528">
    <property type="entry name" value="NERD"/>
</dbReference>
<evidence type="ECO:0000313" key="4">
    <source>
        <dbReference type="Proteomes" id="UP000256864"/>
    </source>
</evidence>
<sequence length="289" mass="32984">MAYLICENCNHYWQINSEEEFWVFYMCDECGSLLLYVNSLNEYRNLTKSVPESFKRTHTQKKAERYWRLSGVGHWTLPLAAITFASGILLLITGLKWAIILVLAGPTIMLLSLAIMRTGEMRGMGWTKGYVGELIVASCLRRLPQGYHIFNDVHLPGAHGNIDHVVVGPTGVYVIETKSYSGNYIVRGDRWFLDDDLRKEEIRSPSIQAKRNAATLKEFLESEDIYVSWVNAIVAFINSSCTIIEDDEYCLIMKPCQIPDHISRSRLMLGEGKVNSIVKVLRKHSSEVW</sequence>
<keyword evidence="1" id="KW-0472">Membrane</keyword>
<dbReference type="AlphaFoldDB" id="A0A371NFY5"/>
<gene>
    <name evidence="3" type="ORF">C7452_0895</name>
</gene>